<reference evidence="1 2" key="1">
    <citation type="submission" date="2016-10" db="EMBL/GenBank/DDBJ databases">
        <authorList>
            <person name="de Groot N.N."/>
        </authorList>
    </citation>
    <scope>NUCLEOTIDE SEQUENCE [LARGE SCALE GENOMIC DNA]</scope>
    <source>
        <strain evidence="1 2">Nm22</strain>
    </source>
</reference>
<protein>
    <submittedName>
        <fullName evidence="1">Uncharacterized protein</fullName>
    </submittedName>
</protein>
<name>A0A1H8IZ56_9PROT</name>
<sequence>MSQRWNVDNPQIVEILSDFSVPGHHPELYVVHTSNLPVLVDRLKDQIRADIEAEYMGRNQ</sequence>
<dbReference type="EMBL" id="FOCP01000044">
    <property type="protein sequence ID" value="SEN73207.1"/>
    <property type="molecule type" value="Genomic_DNA"/>
</dbReference>
<proteinExistence type="predicted"/>
<dbReference type="RefSeq" id="WP_090634876.1">
    <property type="nucleotide sequence ID" value="NZ_FOCP01000044.1"/>
</dbReference>
<dbReference type="Proteomes" id="UP000199459">
    <property type="component" value="Unassembled WGS sequence"/>
</dbReference>
<evidence type="ECO:0000313" key="1">
    <source>
        <dbReference type="EMBL" id="SEN73207.1"/>
    </source>
</evidence>
<gene>
    <name evidence="1" type="ORF">SAMN05216325_1447</name>
</gene>
<evidence type="ECO:0000313" key="2">
    <source>
        <dbReference type="Proteomes" id="UP000199459"/>
    </source>
</evidence>
<dbReference type="AlphaFoldDB" id="A0A1H8IZ56"/>
<accession>A0A1H8IZ56</accession>
<organism evidence="1 2">
    <name type="scientific">Nitrosomonas marina</name>
    <dbReference type="NCBI Taxonomy" id="917"/>
    <lineage>
        <taxon>Bacteria</taxon>
        <taxon>Pseudomonadati</taxon>
        <taxon>Pseudomonadota</taxon>
        <taxon>Betaproteobacteria</taxon>
        <taxon>Nitrosomonadales</taxon>
        <taxon>Nitrosomonadaceae</taxon>
        <taxon>Nitrosomonas</taxon>
    </lineage>
</organism>